<gene>
    <name evidence="1" type="ORF">ALQ44_02876</name>
</gene>
<dbReference type="Proteomes" id="UP000276886">
    <property type="component" value="Unassembled WGS sequence"/>
</dbReference>
<reference evidence="1 2" key="1">
    <citation type="submission" date="2018-08" db="EMBL/GenBank/DDBJ databases">
        <title>Recombination of ecologically and evolutionarily significant loci maintains genetic cohesion in the Pseudomonas syringae species complex.</title>
        <authorList>
            <person name="Dillon M."/>
            <person name="Thakur S."/>
            <person name="Almeida R.N.D."/>
            <person name="Weir B.S."/>
            <person name="Guttman D.S."/>
        </authorList>
    </citation>
    <scope>NUCLEOTIDE SEQUENCE [LARGE SCALE GENOMIC DNA]</scope>
    <source>
        <strain evidence="1 2">ICMP 2788</strain>
    </source>
</reference>
<organism evidence="1 2">
    <name type="scientific">Pseudomonas syringae pv. pisi</name>
    <dbReference type="NCBI Taxonomy" id="59510"/>
    <lineage>
        <taxon>Bacteria</taxon>
        <taxon>Pseudomonadati</taxon>
        <taxon>Pseudomonadota</taxon>
        <taxon>Gammaproteobacteria</taxon>
        <taxon>Pseudomonadales</taxon>
        <taxon>Pseudomonadaceae</taxon>
        <taxon>Pseudomonas</taxon>
        <taxon>Pseudomonas syringae</taxon>
    </lineage>
</organism>
<protein>
    <submittedName>
        <fullName evidence="1">Uncharacterized protein</fullName>
    </submittedName>
</protein>
<name>A0A3M3U3L1_PSESJ</name>
<sequence length="152" mass="16882">MWVDADLGSTGDIQKTAGTSRLEHELSPRVRCPIAPLLKHLADDYKGRVFGRTIGPKEHADILSGMTHPALFMKKTNSAGAHWFDDIFDYDHGHSIAEKYEGWYGKWFVAAQDYFSRLVPKTAAPSLTEAQAFKPSQIVHCDAIGSNHENLG</sequence>
<evidence type="ECO:0000313" key="1">
    <source>
        <dbReference type="EMBL" id="RMO27633.1"/>
    </source>
</evidence>
<proteinExistence type="predicted"/>
<dbReference type="EMBL" id="RBPQ01000136">
    <property type="protein sequence ID" value="RMO27633.1"/>
    <property type="molecule type" value="Genomic_DNA"/>
</dbReference>
<dbReference type="AlphaFoldDB" id="A0A3M3U3L1"/>
<comment type="caution">
    <text evidence="1">The sequence shown here is derived from an EMBL/GenBank/DDBJ whole genome shotgun (WGS) entry which is preliminary data.</text>
</comment>
<evidence type="ECO:0000313" key="2">
    <source>
        <dbReference type="Proteomes" id="UP000276886"/>
    </source>
</evidence>
<accession>A0A3M3U3L1</accession>